<dbReference type="AlphaFoldDB" id="A0A2N6LG55"/>
<evidence type="ECO:0000313" key="1">
    <source>
        <dbReference type="EMBL" id="PMB22777.1"/>
    </source>
</evidence>
<accession>A0A2N6LG55</accession>
<dbReference type="RefSeq" id="WP_102181679.1">
    <property type="nucleotide sequence ID" value="NZ_NMQE01000330.1"/>
</dbReference>
<name>A0A2N6LG55_9CYAN</name>
<evidence type="ECO:0000313" key="2">
    <source>
        <dbReference type="Proteomes" id="UP000235081"/>
    </source>
</evidence>
<protein>
    <submittedName>
        <fullName evidence="1">Uncharacterized protein</fullName>
    </submittedName>
</protein>
<dbReference type="Proteomes" id="UP000235081">
    <property type="component" value="Unassembled WGS sequence"/>
</dbReference>
<dbReference type="EMBL" id="NMQE01000330">
    <property type="protein sequence ID" value="PMB22777.1"/>
    <property type="molecule type" value="Genomic_DNA"/>
</dbReference>
<sequence length="346" mass="39200">MSQSAFINQIASELVIKLQGQADEQTIRELTLNSWKLLRNEITSEGSINRARTTLRKAVESAFPTSDNAKPGYYFTAAGKGKGERYEHLALWYLTTNEERWQVIGDKARQEYWSKLPELRGRILEKEEGLKPLDLSMGQSGYSNRTLPLFPKPNALPKSETSHQPQPQQKIRLEDMSIEQMELDEETKSIVENALAHSGISLADFVRQALKIHGKTIIGKAVQTSQDLASVETQKLLSDKAYRTHPKRVEELTRRAIQAIKRYNSEIATESSQRWAITQTLISAITGSRANAVKEVIENFASDLADYNTRLQQELGMNQRQFQYLNRKGKQPSEVIKLSELVPIGD</sequence>
<reference evidence="1 2" key="1">
    <citation type="submission" date="2017-07" db="EMBL/GenBank/DDBJ databases">
        <title>Genomes of Fischerella (Mastigocladus) sp. strains.</title>
        <authorList>
            <person name="Miller S.R."/>
        </authorList>
    </citation>
    <scope>NUCLEOTIDE SEQUENCE [LARGE SCALE GENOMIC DNA]</scope>
    <source>
        <strain evidence="1 2">CCMEE 5318</strain>
    </source>
</reference>
<comment type="caution">
    <text evidence="1">The sequence shown here is derived from an EMBL/GenBank/DDBJ whole genome shotgun (WGS) entry which is preliminary data.</text>
</comment>
<proteinExistence type="predicted"/>
<organism evidence="1 2">
    <name type="scientific">Fischerella thermalis CCMEE 5318</name>
    <dbReference type="NCBI Taxonomy" id="2019666"/>
    <lineage>
        <taxon>Bacteria</taxon>
        <taxon>Bacillati</taxon>
        <taxon>Cyanobacteriota</taxon>
        <taxon>Cyanophyceae</taxon>
        <taxon>Nostocales</taxon>
        <taxon>Hapalosiphonaceae</taxon>
        <taxon>Fischerella</taxon>
    </lineage>
</organism>
<gene>
    <name evidence="1" type="ORF">CEN46_11630</name>
</gene>